<dbReference type="GO" id="GO:0046718">
    <property type="term" value="P:symbiont entry into host cell"/>
    <property type="evidence" value="ECO:0007669"/>
    <property type="project" value="UniProtKB-KW"/>
</dbReference>
<keyword evidence="9 12" id="KW-0472">Membrane</keyword>
<keyword evidence="6" id="KW-0426">Late protein</keyword>
<gene>
    <name evidence="13" type="ORF">YKV080</name>
</gene>
<sequence length="224" mass="25918">MTVGDLAFCISPVHRSSKYLYKLFLSIYNVQMDKTTLSVNAYNLEYIREKAIKGVQAAKTSTLIFFIVILTISALLLWFQTSDNQIFNELSRYMRIKNTVKKWRSLVDSKTKLESDRGRLLSVGKNELFEFQCIDFGTYFAAVRLDRKTFLPQAIRRGTGDAWMVKKAAKIDVSAHQFCKYILKNHSDNIITCGNEMLNELGYSGYFMDPHWCTDFTHNDNIIK</sequence>
<keyword evidence="11" id="KW-1160">Virus entry into host cell</keyword>
<dbReference type="Proteomes" id="UP000164653">
    <property type="component" value="Segment"/>
</dbReference>
<evidence type="ECO:0000256" key="4">
    <source>
        <dbReference type="ARBA" id="ARBA00022692"/>
    </source>
</evidence>
<organism evidence="13 14">
    <name type="scientific">Yokapox virus</name>
    <dbReference type="NCBI Taxonomy" id="1076255"/>
    <lineage>
        <taxon>Viruses</taxon>
        <taxon>Varidnaviria</taxon>
        <taxon>Bamfordvirae</taxon>
        <taxon>Nucleocytoviricota</taxon>
        <taxon>Pokkesviricetes</taxon>
        <taxon>Chitovirales</taxon>
        <taxon>Poxviridae</taxon>
        <taxon>Chordopoxvirinae</taxon>
        <taxon>Centapoxvirus</taxon>
        <taxon>Centapoxvirus yokapox</taxon>
    </lineage>
</organism>
<evidence type="ECO:0000256" key="5">
    <source>
        <dbReference type="ARBA" id="ARBA00022844"/>
    </source>
</evidence>
<protein>
    <submittedName>
        <fullName evidence="13">Essential component of virus entry complex</fullName>
    </submittedName>
</protein>
<evidence type="ECO:0000256" key="12">
    <source>
        <dbReference type="SAM" id="Phobius"/>
    </source>
</evidence>
<evidence type="ECO:0000256" key="2">
    <source>
        <dbReference type="ARBA" id="ARBA00022506"/>
    </source>
</evidence>
<keyword evidence="3" id="KW-1162">Viral penetration into host cytoplasm</keyword>
<evidence type="ECO:0000256" key="9">
    <source>
        <dbReference type="ARBA" id="ARBA00023136"/>
    </source>
</evidence>
<comment type="subcellular location">
    <subcellularLocation>
        <location evidence="1">Virion membrane</location>
        <topology evidence="1">Single-pass type III membrane protein</topology>
    </subcellularLocation>
</comment>
<reference evidence="13 14" key="1">
    <citation type="journal article" date="2011" name="J. Virol.">
        <title>The genome of yoka poxvirus.</title>
        <authorList>
            <person name="Zhao G."/>
            <person name="Droit L."/>
            <person name="Tesh R.B."/>
            <person name="Popov V.L."/>
            <person name="Little N.S."/>
            <person name="Upton C."/>
            <person name="Virgin H.W."/>
            <person name="Wang D."/>
        </authorList>
    </citation>
    <scope>NUCLEOTIDE SEQUENCE [LARGE SCALE GENOMIC DNA]</scope>
    <source>
        <strain evidence="13">DakArB 4268</strain>
    </source>
</reference>
<evidence type="ECO:0000313" key="13">
    <source>
        <dbReference type="EMBL" id="AEN03669.1"/>
    </source>
</evidence>
<accession>G3EIF8</accession>
<evidence type="ECO:0000256" key="6">
    <source>
        <dbReference type="ARBA" id="ARBA00022921"/>
    </source>
</evidence>
<evidence type="ECO:0000256" key="3">
    <source>
        <dbReference type="ARBA" id="ARBA00022595"/>
    </source>
</evidence>
<dbReference type="OrthoDB" id="12171at10239"/>
<keyword evidence="5" id="KW-0946">Virion</keyword>
<keyword evidence="7" id="KW-0735">Signal-anchor</keyword>
<evidence type="ECO:0000256" key="10">
    <source>
        <dbReference type="ARBA" id="ARBA00023157"/>
    </source>
</evidence>
<dbReference type="EMBL" id="HQ849551">
    <property type="protein sequence ID" value="AEN03669.1"/>
    <property type="molecule type" value="Genomic_DNA"/>
</dbReference>
<proteinExistence type="predicted"/>
<evidence type="ECO:0000256" key="1">
    <source>
        <dbReference type="ARBA" id="ARBA00004462"/>
    </source>
</evidence>
<dbReference type="GO" id="GO:0039663">
    <property type="term" value="P:membrane fusion involved in viral entry into host cell"/>
    <property type="evidence" value="ECO:0007669"/>
    <property type="project" value="UniProtKB-KW"/>
</dbReference>
<evidence type="ECO:0000313" key="14">
    <source>
        <dbReference type="Proteomes" id="UP000164653"/>
    </source>
</evidence>
<keyword evidence="4 12" id="KW-0812">Transmembrane</keyword>
<evidence type="ECO:0000256" key="7">
    <source>
        <dbReference type="ARBA" id="ARBA00022968"/>
    </source>
</evidence>
<evidence type="ECO:0000256" key="11">
    <source>
        <dbReference type="ARBA" id="ARBA00023296"/>
    </source>
</evidence>
<feature type="transmembrane region" description="Helical" evidence="12">
    <location>
        <begin position="60"/>
        <end position="79"/>
    </location>
</feature>
<name>G3EIF8_9POXV</name>
<keyword evidence="10" id="KW-1015">Disulfide bond</keyword>
<dbReference type="RefSeq" id="YP_004821433.1">
    <property type="nucleotide sequence ID" value="NC_015960.1"/>
</dbReference>
<dbReference type="GO" id="GO:0055036">
    <property type="term" value="C:virion membrane"/>
    <property type="evidence" value="ECO:0007669"/>
    <property type="project" value="UniProtKB-SubCell"/>
</dbReference>
<dbReference type="Pfam" id="PF03356">
    <property type="entry name" value="Pox_LP_H2"/>
    <property type="match status" value="1"/>
</dbReference>
<keyword evidence="2" id="KW-1168">Fusion of virus membrane with host membrane</keyword>
<dbReference type="InterPro" id="IPR005023">
    <property type="entry name" value="Pox_LP_H2"/>
</dbReference>
<dbReference type="GeneID" id="11107220"/>
<evidence type="ECO:0000256" key="8">
    <source>
        <dbReference type="ARBA" id="ARBA00022989"/>
    </source>
</evidence>
<dbReference type="KEGG" id="vg:11107220"/>
<keyword evidence="14" id="KW-1185">Reference proteome</keyword>
<keyword evidence="8 12" id="KW-1133">Transmembrane helix</keyword>